<keyword evidence="4" id="KW-0863">Zinc-finger</keyword>
<dbReference type="GO" id="GO:0002376">
    <property type="term" value="P:immune system process"/>
    <property type="evidence" value="ECO:0007669"/>
    <property type="project" value="UniProtKB-KW"/>
</dbReference>
<sequence>MSTLTNDLKTISEQQQRDVNSEIKRLRCVLQLATLMADGMYKCSKHLPVVREAQDAAVGAVTTWRVFDETAAVDMLKRFETTSKASGIVTKAERDLVVRALNMKQGHWFKCPNGHFYCIGECGGAMERGRCPDCGATIGGANHALDAGNRHARELDGSSYPAYSDAANMANYQF</sequence>
<keyword evidence="2" id="KW-0963">Cytoplasm</keyword>
<evidence type="ECO:0000313" key="8">
    <source>
        <dbReference type="EMBL" id="GBP30885.1"/>
    </source>
</evidence>
<dbReference type="EMBL" id="BGZK01000238">
    <property type="protein sequence ID" value="GBP30885.1"/>
    <property type="molecule type" value="Genomic_DNA"/>
</dbReference>
<dbReference type="STRING" id="151549.A0A4C1UWR4"/>
<evidence type="ECO:0000256" key="2">
    <source>
        <dbReference type="ARBA" id="ARBA00022490"/>
    </source>
</evidence>
<evidence type="ECO:0000259" key="7">
    <source>
        <dbReference type="PROSITE" id="PS51981"/>
    </source>
</evidence>
<dbReference type="Proteomes" id="UP000299102">
    <property type="component" value="Unassembled WGS sequence"/>
</dbReference>
<dbReference type="GO" id="GO:0005737">
    <property type="term" value="C:cytoplasm"/>
    <property type="evidence" value="ECO:0007669"/>
    <property type="project" value="UniProtKB-SubCell"/>
</dbReference>
<dbReference type="InterPro" id="IPR046439">
    <property type="entry name" value="ZF_RZ_dom"/>
</dbReference>
<organism evidence="8 9">
    <name type="scientific">Eumeta variegata</name>
    <name type="common">Bagworm moth</name>
    <name type="synonym">Eumeta japonica</name>
    <dbReference type="NCBI Taxonomy" id="151549"/>
    <lineage>
        <taxon>Eukaryota</taxon>
        <taxon>Metazoa</taxon>
        <taxon>Ecdysozoa</taxon>
        <taxon>Arthropoda</taxon>
        <taxon>Hexapoda</taxon>
        <taxon>Insecta</taxon>
        <taxon>Pterygota</taxon>
        <taxon>Neoptera</taxon>
        <taxon>Endopterygota</taxon>
        <taxon>Lepidoptera</taxon>
        <taxon>Glossata</taxon>
        <taxon>Ditrysia</taxon>
        <taxon>Tineoidea</taxon>
        <taxon>Psychidae</taxon>
        <taxon>Oiketicinae</taxon>
        <taxon>Eumeta</taxon>
    </lineage>
</organism>
<name>A0A4C1UWR4_EUMVA</name>
<comment type="subcellular location">
    <subcellularLocation>
        <location evidence="1">Cytoplasm</location>
    </subcellularLocation>
</comment>
<dbReference type="PROSITE" id="PS51981">
    <property type="entry name" value="ZF_RZ"/>
    <property type="match status" value="1"/>
</dbReference>
<dbReference type="GO" id="GO:0008270">
    <property type="term" value="F:zinc ion binding"/>
    <property type="evidence" value="ECO:0007669"/>
    <property type="project" value="UniProtKB-KW"/>
</dbReference>
<evidence type="ECO:0000256" key="6">
    <source>
        <dbReference type="ARBA" id="ARBA00022859"/>
    </source>
</evidence>
<evidence type="ECO:0000256" key="3">
    <source>
        <dbReference type="ARBA" id="ARBA00022723"/>
    </source>
</evidence>
<keyword evidence="3" id="KW-0479">Metal-binding</keyword>
<comment type="caution">
    <text evidence="8">The sequence shown here is derived from an EMBL/GenBank/DDBJ whole genome shotgun (WGS) entry which is preliminary data.</text>
</comment>
<dbReference type="AlphaFoldDB" id="A0A4C1UWR4"/>
<keyword evidence="6" id="KW-0391">Immunity</keyword>
<gene>
    <name evidence="8" type="primary">ZNFX1</name>
    <name evidence="8" type="ORF">EVAR_91626_1</name>
</gene>
<dbReference type="OrthoDB" id="2423195at2759"/>
<keyword evidence="5" id="KW-0862">Zinc</keyword>
<evidence type="ECO:0000256" key="5">
    <source>
        <dbReference type="ARBA" id="ARBA00022833"/>
    </source>
</evidence>
<accession>A0A4C1UWR4</accession>
<feature type="domain" description="RZ-type" evidence="7">
    <location>
        <begin position="89"/>
        <end position="160"/>
    </location>
</feature>
<dbReference type="Pfam" id="PF20173">
    <property type="entry name" value="ZnF_RZ-type"/>
    <property type="match status" value="1"/>
</dbReference>
<proteinExistence type="predicted"/>
<keyword evidence="9" id="KW-1185">Reference proteome</keyword>
<reference evidence="8 9" key="1">
    <citation type="journal article" date="2019" name="Commun. Biol.">
        <title>The bagworm genome reveals a unique fibroin gene that provides high tensile strength.</title>
        <authorList>
            <person name="Kono N."/>
            <person name="Nakamura H."/>
            <person name="Ohtoshi R."/>
            <person name="Tomita M."/>
            <person name="Numata K."/>
            <person name="Arakawa K."/>
        </authorList>
    </citation>
    <scope>NUCLEOTIDE SEQUENCE [LARGE SCALE GENOMIC DNA]</scope>
</reference>
<protein>
    <submittedName>
        <fullName evidence="8">NFX1-type zinc finger-containing protein 1</fullName>
    </submittedName>
</protein>
<evidence type="ECO:0000313" key="9">
    <source>
        <dbReference type="Proteomes" id="UP000299102"/>
    </source>
</evidence>
<evidence type="ECO:0000256" key="1">
    <source>
        <dbReference type="ARBA" id="ARBA00004496"/>
    </source>
</evidence>
<evidence type="ECO:0000256" key="4">
    <source>
        <dbReference type="ARBA" id="ARBA00022771"/>
    </source>
</evidence>